<feature type="non-terminal residue" evidence="8">
    <location>
        <position position="70"/>
    </location>
</feature>
<comment type="similarity">
    <text evidence="1">Belongs to the class-I fumarase family.</text>
</comment>
<protein>
    <submittedName>
        <fullName evidence="8">Fumarate hydratase</fullName>
        <ecNumber evidence="8">4.2.1.2</ecNumber>
    </submittedName>
</protein>
<dbReference type="GO" id="GO:0051539">
    <property type="term" value="F:4 iron, 4 sulfur cluster binding"/>
    <property type="evidence" value="ECO:0007669"/>
    <property type="project" value="UniProtKB-KW"/>
</dbReference>
<sequence length="70" mass="7975">MRKELLKKISSSVSALCMQANYGVREDIFEALCRIEKEEKEDLPKFILSTLVENIKIAQEEKIAVCQDTG</sequence>
<gene>
    <name evidence="8" type="ORF">DRZ78_01895</name>
</gene>
<evidence type="ECO:0000256" key="1">
    <source>
        <dbReference type="ARBA" id="ARBA00008876"/>
    </source>
</evidence>
<name>A0A662D508_UNCAE</name>
<proteinExistence type="inferred from homology"/>
<evidence type="ECO:0000256" key="4">
    <source>
        <dbReference type="ARBA" id="ARBA00023004"/>
    </source>
</evidence>
<dbReference type="GO" id="GO:0004333">
    <property type="term" value="F:fumarate hydratase activity"/>
    <property type="evidence" value="ECO:0007669"/>
    <property type="project" value="UniProtKB-EC"/>
</dbReference>
<keyword evidence="6 8" id="KW-0456">Lyase</keyword>
<dbReference type="EMBL" id="QMPY01000050">
    <property type="protein sequence ID" value="RLE08031.1"/>
    <property type="molecule type" value="Genomic_DNA"/>
</dbReference>
<dbReference type="EC" id="4.2.1.2" evidence="8"/>
<evidence type="ECO:0000256" key="3">
    <source>
        <dbReference type="ARBA" id="ARBA00022723"/>
    </source>
</evidence>
<keyword evidence="4" id="KW-0408">Iron</keyword>
<keyword evidence="2" id="KW-0004">4Fe-4S</keyword>
<dbReference type="Proteomes" id="UP000277457">
    <property type="component" value="Unassembled WGS sequence"/>
</dbReference>
<evidence type="ECO:0000256" key="2">
    <source>
        <dbReference type="ARBA" id="ARBA00022485"/>
    </source>
</evidence>
<comment type="caution">
    <text evidence="8">The sequence shown here is derived from an EMBL/GenBank/DDBJ whole genome shotgun (WGS) entry which is preliminary data.</text>
</comment>
<dbReference type="AlphaFoldDB" id="A0A662D508"/>
<reference evidence="8 9" key="1">
    <citation type="submission" date="2018-06" db="EMBL/GenBank/DDBJ databases">
        <title>Extensive metabolic versatility and redundancy in microbially diverse, dynamic hydrothermal sediments.</title>
        <authorList>
            <person name="Dombrowski N."/>
            <person name="Teske A."/>
            <person name="Baker B.J."/>
        </authorList>
    </citation>
    <scope>NUCLEOTIDE SEQUENCE [LARGE SCALE GENOMIC DNA]</scope>
    <source>
        <strain evidence="8">B7_G13</strain>
    </source>
</reference>
<evidence type="ECO:0000313" key="9">
    <source>
        <dbReference type="Proteomes" id="UP000277457"/>
    </source>
</evidence>
<keyword evidence="3" id="KW-0479">Metal-binding</keyword>
<dbReference type="InterPro" id="IPR004646">
    <property type="entry name" value="Fe-S_hydro-lyase_TtdA-typ_cat"/>
</dbReference>
<keyword evidence="5" id="KW-0411">Iron-sulfur</keyword>
<organism evidence="8 9">
    <name type="scientific">Aerophobetes bacterium</name>
    <dbReference type="NCBI Taxonomy" id="2030807"/>
    <lineage>
        <taxon>Bacteria</taxon>
        <taxon>Candidatus Aerophobota</taxon>
    </lineage>
</organism>
<evidence type="ECO:0000313" key="8">
    <source>
        <dbReference type="EMBL" id="RLE08031.1"/>
    </source>
</evidence>
<evidence type="ECO:0000256" key="6">
    <source>
        <dbReference type="ARBA" id="ARBA00023239"/>
    </source>
</evidence>
<dbReference type="GO" id="GO:0046872">
    <property type="term" value="F:metal ion binding"/>
    <property type="evidence" value="ECO:0007669"/>
    <property type="project" value="UniProtKB-KW"/>
</dbReference>
<evidence type="ECO:0000256" key="5">
    <source>
        <dbReference type="ARBA" id="ARBA00023014"/>
    </source>
</evidence>
<accession>A0A662D508</accession>
<evidence type="ECO:0000259" key="7">
    <source>
        <dbReference type="Pfam" id="PF05681"/>
    </source>
</evidence>
<feature type="domain" description="Fe-S hydro-lyase tartrate dehydratase alpha-type catalytic" evidence="7">
    <location>
        <begin position="12"/>
        <end position="70"/>
    </location>
</feature>
<dbReference type="Pfam" id="PF05681">
    <property type="entry name" value="Fumerase"/>
    <property type="match status" value="1"/>
</dbReference>